<organism evidence="1 2">
    <name type="scientific">Candidatus Gottesmanbacteria bacterium RIFCSPLOWO2_01_FULL_46_21</name>
    <dbReference type="NCBI Taxonomy" id="1798393"/>
    <lineage>
        <taxon>Bacteria</taxon>
        <taxon>Candidatus Gottesmaniibacteriota</taxon>
    </lineage>
</organism>
<protein>
    <submittedName>
        <fullName evidence="1">Uncharacterized protein</fullName>
    </submittedName>
</protein>
<sequence length="154" mass="16534">MHERMEYLENQENLITKVNYSGRVKGVFGMAIFGVPAMALKSLERGPSGQSLPIFMRGHLFDVMAAPFSASLNKVLVGDSFAMNFGAAIWTPTLIEIAQGVGLTDGIFDIGDIAAYVVGAVGWAAFEGTAKAIHDSGLSLPVYRVLGIQHRKFG</sequence>
<proteinExistence type="predicted"/>
<dbReference type="AlphaFoldDB" id="A0A1F6AYI8"/>
<evidence type="ECO:0000313" key="2">
    <source>
        <dbReference type="Proteomes" id="UP000178461"/>
    </source>
</evidence>
<accession>A0A1F6AYI8</accession>
<dbReference type="Proteomes" id="UP000178461">
    <property type="component" value="Unassembled WGS sequence"/>
</dbReference>
<evidence type="ECO:0000313" key="1">
    <source>
        <dbReference type="EMBL" id="OGG29720.1"/>
    </source>
</evidence>
<name>A0A1F6AYI8_9BACT</name>
<reference evidence="1 2" key="1">
    <citation type="journal article" date="2016" name="Nat. Commun.">
        <title>Thousands of microbial genomes shed light on interconnected biogeochemical processes in an aquifer system.</title>
        <authorList>
            <person name="Anantharaman K."/>
            <person name="Brown C.T."/>
            <person name="Hug L.A."/>
            <person name="Sharon I."/>
            <person name="Castelle C.J."/>
            <person name="Probst A.J."/>
            <person name="Thomas B.C."/>
            <person name="Singh A."/>
            <person name="Wilkins M.J."/>
            <person name="Karaoz U."/>
            <person name="Brodie E.L."/>
            <person name="Williams K.H."/>
            <person name="Hubbard S.S."/>
            <person name="Banfield J.F."/>
        </authorList>
    </citation>
    <scope>NUCLEOTIDE SEQUENCE [LARGE SCALE GENOMIC DNA]</scope>
</reference>
<dbReference type="EMBL" id="MFJW01000017">
    <property type="protein sequence ID" value="OGG29720.1"/>
    <property type="molecule type" value="Genomic_DNA"/>
</dbReference>
<comment type="caution">
    <text evidence="1">The sequence shown here is derived from an EMBL/GenBank/DDBJ whole genome shotgun (WGS) entry which is preliminary data.</text>
</comment>
<gene>
    <name evidence="1" type="ORF">A2971_00545</name>
</gene>